<keyword evidence="1" id="KW-1185">Reference proteome</keyword>
<dbReference type="WBParaSite" id="ACRNAN_scaffold1361.g10458.t1">
    <property type="protein sequence ID" value="ACRNAN_scaffold1361.g10458.t1"/>
    <property type="gene ID" value="ACRNAN_scaffold1361.g10458"/>
</dbReference>
<proteinExistence type="predicted"/>
<dbReference type="AlphaFoldDB" id="A0A914CSW8"/>
<reference evidence="2" key="1">
    <citation type="submission" date="2022-11" db="UniProtKB">
        <authorList>
            <consortium name="WormBaseParasite"/>
        </authorList>
    </citation>
    <scope>IDENTIFICATION</scope>
</reference>
<name>A0A914CSW8_9BILA</name>
<accession>A0A914CSW8</accession>
<sequence>MEPNEPVEYNTDVKKDGKKLLKKLGSTARKVKNLMICSPVEEATYKELHKEKPGEKEPKSDSVPEFPDRIVVNEWLMMDCEPLYKYLSTTYSDARVQSTEIESLI</sequence>
<dbReference type="Proteomes" id="UP000887540">
    <property type="component" value="Unplaced"/>
</dbReference>
<organism evidence="1 2">
    <name type="scientific">Acrobeloides nanus</name>
    <dbReference type="NCBI Taxonomy" id="290746"/>
    <lineage>
        <taxon>Eukaryota</taxon>
        <taxon>Metazoa</taxon>
        <taxon>Ecdysozoa</taxon>
        <taxon>Nematoda</taxon>
        <taxon>Chromadorea</taxon>
        <taxon>Rhabditida</taxon>
        <taxon>Tylenchina</taxon>
        <taxon>Cephalobomorpha</taxon>
        <taxon>Cephaloboidea</taxon>
        <taxon>Cephalobidae</taxon>
        <taxon>Acrobeloides</taxon>
    </lineage>
</organism>
<evidence type="ECO:0000313" key="1">
    <source>
        <dbReference type="Proteomes" id="UP000887540"/>
    </source>
</evidence>
<evidence type="ECO:0000313" key="2">
    <source>
        <dbReference type="WBParaSite" id="ACRNAN_scaffold1361.g10458.t1"/>
    </source>
</evidence>
<protein>
    <submittedName>
        <fullName evidence="2">Uncharacterized protein</fullName>
    </submittedName>
</protein>